<evidence type="ECO:0000313" key="1">
    <source>
        <dbReference type="EMBL" id="GBM62478.1"/>
    </source>
</evidence>
<reference evidence="1 2" key="1">
    <citation type="journal article" date="2019" name="Sci. Rep.">
        <title>Orb-weaving spider Araneus ventricosus genome elucidates the spidroin gene catalogue.</title>
        <authorList>
            <person name="Kono N."/>
            <person name="Nakamura H."/>
            <person name="Ohtoshi R."/>
            <person name="Moran D.A.P."/>
            <person name="Shinohara A."/>
            <person name="Yoshida Y."/>
            <person name="Fujiwara M."/>
            <person name="Mori M."/>
            <person name="Tomita M."/>
            <person name="Arakawa K."/>
        </authorList>
    </citation>
    <scope>NUCLEOTIDE SEQUENCE [LARGE SCALE GENOMIC DNA]</scope>
</reference>
<dbReference type="EMBL" id="BGPR01001819">
    <property type="protein sequence ID" value="GBM62478.1"/>
    <property type="molecule type" value="Genomic_DNA"/>
</dbReference>
<dbReference type="AlphaFoldDB" id="A0A4Y2HB09"/>
<organism evidence="1 2">
    <name type="scientific">Araneus ventricosus</name>
    <name type="common">Orbweaver spider</name>
    <name type="synonym">Epeira ventricosa</name>
    <dbReference type="NCBI Taxonomy" id="182803"/>
    <lineage>
        <taxon>Eukaryota</taxon>
        <taxon>Metazoa</taxon>
        <taxon>Ecdysozoa</taxon>
        <taxon>Arthropoda</taxon>
        <taxon>Chelicerata</taxon>
        <taxon>Arachnida</taxon>
        <taxon>Araneae</taxon>
        <taxon>Araneomorphae</taxon>
        <taxon>Entelegynae</taxon>
        <taxon>Araneoidea</taxon>
        <taxon>Araneidae</taxon>
        <taxon>Araneus</taxon>
    </lineage>
</organism>
<dbReference type="Proteomes" id="UP000499080">
    <property type="component" value="Unassembled WGS sequence"/>
</dbReference>
<evidence type="ECO:0000313" key="2">
    <source>
        <dbReference type="Proteomes" id="UP000499080"/>
    </source>
</evidence>
<keyword evidence="2" id="KW-1185">Reference proteome</keyword>
<accession>A0A4Y2HB09</accession>
<protein>
    <submittedName>
        <fullName evidence="1">Uncharacterized protein</fullName>
    </submittedName>
</protein>
<sequence length="126" mass="13823">MKLEFSRVGGRGAWVGKFCDFEPCLKINFGIALPNCSTKMGGGENSLRTNATASLLVNAQIPESENFKIICLSNCECNNLKMQQTRLGKFCLRSLHLNCTQNFGRKPLTGSLSVRRSVCEDGNSIS</sequence>
<name>A0A4Y2HB09_ARAVE</name>
<gene>
    <name evidence="1" type="ORF">AVEN_171486_1</name>
</gene>
<proteinExistence type="predicted"/>
<comment type="caution">
    <text evidence="1">The sequence shown here is derived from an EMBL/GenBank/DDBJ whole genome shotgun (WGS) entry which is preliminary data.</text>
</comment>